<dbReference type="AlphaFoldDB" id="A0A372JK03"/>
<gene>
    <name evidence="2" type="ORF">DZF91_17560</name>
</gene>
<sequence length="122" mass="12849">MSVLSWTRRTALAAGTCAVASLALVAPAHASVSPTTVGPTGRCAAVEFTELHGGHDYMRANPIVDWNGVCQFGIHDFSNGADYPTNGPAETPEPGIYDGPGHSEAVYVHDLLSDTWGWGPRN</sequence>
<reference evidence="2 3" key="1">
    <citation type="submission" date="2018-08" db="EMBL/GenBank/DDBJ databases">
        <title>Actinomadura jelena sp. nov., a novel Actinomycete isolated from soil in Chad.</title>
        <authorList>
            <person name="Shi L."/>
        </authorList>
    </citation>
    <scope>NUCLEOTIDE SEQUENCE [LARGE SCALE GENOMIC DNA]</scope>
    <source>
        <strain evidence="2 3">NEAU-G17</strain>
    </source>
</reference>
<evidence type="ECO:0008006" key="4">
    <source>
        <dbReference type="Google" id="ProtNLM"/>
    </source>
</evidence>
<dbReference type="RefSeq" id="WP_117358539.1">
    <property type="nucleotide sequence ID" value="NZ_QURH01000291.1"/>
</dbReference>
<evidence type="ECO:0000313" key="3">
    <source>
        <dbReference type="Proteomes" id="UP000261811"/>
    </source>
</evidence>
<dbReference type="EMBL" id="QURH01000291">
    <property type="protein sequence ID" value="RFU40347.1"/>
    <property type="molecule type" value="Genomic_DNA"/>
</dbReference>
<organism evidence="2 3">
    <name type="scientific">Actinomadura logoneensis</name>
    <dbReference type="NCBI Taxonomy" id="2293572"/>
    <lineage>
        <taxon>Bacteria</taxon>
        <taxon>Bacillati</taxon>
        <taxon>Actinomycetota</taxon>
        <taxon>Actinomycetes</taxon>
        <taxon>Streptosporangiales</taxon>
        <taxon>Thermomonosporaceae</taxon>
        <taxon>Actinomadura</taxon>
    </lineage>
</organism>
<evidence type="ECO:0000256" key="1">
    <source>
        <dbReference type="SAM" id="SignalP"/>
    </source>
</evidence>
<feature type="signal peptide" evidence="1">
    <location>
        <begin position="1"/>
        <end position="30"/>
    </location>
</feature>
<dbReference type="OrthoDB" id="3473875at2"/>
<dbReference type="InterPro" id="IPR006311">
    <property type="entry name" value="TAT_signal"/>
</dbReference>
<keyword evidence="3" id="KW-1185">Reference proteome</keyword>
<dbReference type="Proteomes" id="UP000261811">
    <property type="component" value="Unassembled WGS sequence"/>
</dbReference>
<name>A0A372JK03_9ACTN</name>
<accession>A0A372JK03</accession>
<protein>
    <recommendedName>
        <fullName evidence="4">Secreted protein</fullName>
    </recommendedName>
</protein>
<evidence type="ECO:0000313" key="2">
    <source>
        <dbReference type="EMBL" id="RFU40347.1"/>
    </source>
</evidence>
<keyword evidence="1" id="KW-0732">Signal</keyword>
<comment type="caution">
    <text evidence="2">The sequence shown here is derived from an EMBL/GenBank/DDBJ whole genome shotgun (WGS) entry which is preliminary data.</text>
</comment>
<dbReference type="PROSITE" id="PS51318">
    <property type="entry name" value="TAT"/>
    <property type="match status" value="1"/>
</dbReference>
<proteinExistence type="predicted"/>
<feature type="chain" id="PRO_5017051235" description="Secreted protein" evidence="1">
    <location>
        <begin position="31"/>
        <end position="122"/>
    </location>
</feature>